<feature type="transmembrane region" description="Helical" evidence="6">
    <location>
        <begin position="542"/>
        <end position="563"/>
    </location>
</feature>
<evidence type="ECO:0000256" key="2">
    <source>
        <dbReference type="ARBA" id="ARBA00022475"/>
    </source>
</evidence>
<dbReference type="GO" id="GO:0022857">
    <property type="term" value="F:transmembrane transporter activity"/>
    <property type="evidence" value="ECO:0007669"/>
    <property type="project" value="InterPro"/>
</dbReference>
<feature type="transmembrane region" description="Helical" evidence="6">
    <location>
        <begin position="613"/>
        <end position="632"/>
    </location>
</feature>
<dbReference type="InterPro" id="IPR011701">
    <property type="entry name" value="MFS"/>
</dbReference>
<dbReference type="PANTHER" id="PTHR43702:SF11">
    <property type="entry name" value="L-FUCOSE-PROTON SYMPORTER"/>
    <property type="match status" value="1"/>
</dbReference>
<name>A0A6C2USG4_9BACT</name>
<keyword evidence="8" id="KW-1185">Reference proteome</keyword>
<keyword evidence="4 6" id="KW-1133">Transmembrane helix</keyword>
<evidence type="ECO:0000256" key="4">
    <source>
        <dbReference type="ARBA" id="ARBA00022989"/>
    </source>
</evidence>
<evidence type="ECO:0000256" key="3">
    <source>
        <dbReference type="ARBA" id="ARBA00022692"/>
    </source>
</evidence>
<sequence length="644" mass="69137">MSDLEKKKPVVPPELLLTFVLVTILFPLWGFANDITNPMVAAFKNILLLSNFESSMVQAAFYGGYALMAIPAALFIKKFSYKKGVVIGLALYSLACLMFIPSGMAMSYPLFLLSYLIMTSGLSFLETTANPYILSMGDESTATRRLNLAQAFNPMGSIVGMFVASMFILASLDGTSETARRQMEELDQNGTPVHLQEVNGQIATVDSLAEVTGIESWQESKKLFKKAGELSASLKDGTFLLDNAHATDADSVQEALLAQPKGNKFKAAAEAVAVVLQIRDKPQPTPAEAQRNDFFVGDRGLELTLALNKESPLLAKAGAGEWKVAEQHFNQAVAPAAALSLMFVPEASLDAAKASALVATVQQELNAAKTALETIPTASLKEYFAGAGSDLSTIQKEDLGIVSLPYALMGGFLILVVILFAWKLPAKTQGEHQDDHGGMDIGGTVKRLFKNPTYIEGVVAQTFYVGAQIMCWTFIVQYGSMELGLSKATAQNCNILAMIIFVSSRFVCTFLMHYISSGALLTILASGAILLTTGTIFVDGYAGLYCLIGVSACMSLMFPTIYGIALDGLGDDAKLGSAGLILAIGGGCIMTPLQGRIIDLPAIDLGFRELASVRASFVLPLICFMVIALYGWRTYSIHHKKEQA</sequence>
<dbReference type="PANTHER" id="PTHR43702">
    <property type="entry name" value="L-FUCOSE-PROTON SYMPORTER"/>
    <property type="match status" value="1"/>
</dbReference>
<feature type="transmembrane region" description="Helical" evidence="6">
    <location>
        <begin position="495"/>
        <end position="512"/>
    </location>
</feature>
<feature type="transmembrane region" description="Helical" evidence="6">
    <location>
        <begin position="399"/>
        <end position="422"/>
    </location>
</feature>
<dbReference type="SUPFAM" id="SSF103473">
    <property type="entry name" value="MFS general substrate transporter"/>
    <property type="match status" value="2"/>
</dbReference>
<feature type="transmembrane region" description="Helical" evidence="6">
    <location>
        <begin position="575"/>
        <end position="593"/>
    </location>
</feature>
<gene>
    <name evidence="7" type="primary">fucP_6</name>
    <name evidence="7" type="ORF">SCARR_05304</name>
</gene>
<feature type="transmembrane region" description="Helical" evidence="6">
    <location>
        <begin position="146"/>
        <end position="172"/>
    </location>
</feature>
<keyword evidence="5 6" id="KW-0472">Membrane</keyword>
<evidence type="ECO:0000313" key="8">
    <source>
        <dbReference type="Proteomes" id="UP000346198"/>
    </source>
</evidence>
<feature type="transmembrane region" description="Helical" evidence="6">
    <location>
        <begin position="83"/>
        <end position="100"/>
    </location>
</feature>
<proteinExistence type="predicted"/>
<dbReference type="GO" id="GO:0005886">
    <property type="term" value="C:plasma membrane"/>
    <property type="evidence" value="ECO:0007669"/>
    <property type="project" value="UniProtKB-SubCell"/>
</dbReference>
<dbReference type="InterPro" id="IPR036259">
    <property type="entry name" value="MFS_trans_sf"/>
</dbReference>
<keyword evidence="2" id="KW-1003">Cell membrane</keyword>
<dbReference type="EMBL" id="CAAHFH010000003">
    <property type="protein sequence ID" value="VGO23198.1"/>
    <property type="molecule type" value="Genomic_DNA"/>
</dbReference>
<dbReference type="Gene3D" id="1.20.1250.20">
    <property type="entry name" value="MFS general substrate transporter like domains"/>
    <property type="match status" value="2"/>
</dbReference>
<comment type="subcellular location">
    <subcellularLocation>
        <location evidence="1">Cell inner membrane</location>
        <topology evidence="1">Multi-pass membrane protein</topology>
    </subcellularLocation>
</comment>
<evidence type="ECO:0000256" key="5">
    <source>
        <dbReference type="ARBA" id="ARBA00023136"/>
    </source>
</evidence>
<organism evidence="7 8">
    <name type="scientific">Pontiella sulfatireligans</name>
    <dbReference type="NCBI Taxonomy" id="2750658"/>
    <lineage>
        <taxon>Bacteria</taxon>
        <taxon>Pseudomonadati</taxon>
        <taxon>Kiritimatiellota</taxon>
        <taxon>Kiritimatiellia</taxon>
        <taxon>Kiritimatiellales</taxon>
        <taxon>Pontiellaceae</taxon>
        <taxon>Pontiella</taxon>
    </lineage>
</organism>
<evidence type="ECO:0000313" key="7">
    <source>
        <dbReference type="EMBL" id="VGO23198.1"/>
    </source>
</evidence>
<dbReference type="AlphaFoldDB" id="A0A6C2USG4"/>
<dbReference type="CDD" id="cd17394">
    <property type="entry name" value="MFS_FucP_like"/>
    <property type="match status" value="1"/>
</dbReference>
<accession>A0A6C2USG4</accession>
<reference evidence="7 8" key="1">
    <citation type="submission" date="2019-04" db="EMBL/GenBank/DDBJ databases">
        <authorList>
            <person name="Van Vliet M D."/>
        </authorList>
    </citation>
    <scope>NUCLEOTIDE SEQUENCE [LARGE SCALE GENOMIC DNA]</scope>
    <source>
        <strain evidence="7 8">F21</strain>
    </source>
</reference>
<evidence type="ECO:0000256" key="6">
    <source>
        <dbReference type="SAM" id="Phobius"/>
    </source>
</evidence>
<evidence type="ECO:0000256" key="1">
    <source>
        <dbReference type="ARBA" id="ARBA00004429"/>
    </source>
</evidence>
<dbReference type="InterPro" id="IPR050375">
    <property type="entry name" value="MFS_TsgA-like"/>
</dbReference>
<feature type="transmembrane region" description="Helical" evidence="6">
    <location>
        <begin position="56"/>
        <end position="76"/>
    </location>
</feature>
<keyword evidence="3 6" id="KW-0812">Transmembrane</keyword>
<dbReference type="Pfam" id="PF07690">
    <property type="entry name" value="MFS_1"/>
    <property type="match status" value="1"/>
</dbReference>
<feature type="transmembrane region" description="Helical" evidence="6">
    <location>
        <begin position="454"/>
        <end position="475"/>
    </location>
</feature>
<dbReference type="Proteomes" id="UP000346198">
    <property type="component" value="Unassembled WGS sequence"/>
</dbReference>
<protein>
    <submittedName>
        <fullName evidence="7">L-fucose-proton symporter</fullName>
    </submittedName>
</protein>
<feature type="transmembrane region" description="Helical" evidence="6">
    <location>
        <begin position="519"/>
        <end position="536"/>
    </location>
</feature>